<dbReference type="InParanoid" id="A0A0D0A9E7"/>
<keyword evidence="2" id="KW-1185">Reference proteome</keyword>
<dbReference type="HOGENOM" id="CLU_2544121_0_0_1"/>
<organism evidence="1 2">
    <name type="scientific">Suillus luteus UH-Slu-Lm8-n1</name>
    <dbReference type="NCBI Taxonomy" id="930992"/>
    <lineage>
        <taxon>Eukaryota</taxon>
        <taxon>Fungi</taxon>
        <taxon>Dikarya</taxon>
        <taxon>Basidiomycota</taxon>
        <taxon>Agaricomycotina</taxon>
        <taxon>Agaricomycetes</taxon>
        <taxon>Agaricomycetidae</taxon>
        <taxon>Boletales</taxon>
        <taxon>Suillineae</taxon>
        <taxon>Suillaceae</taxon>
        <taxon>Suillus</taxon>
    </lineage>
</organism>
<dbReference type="AlphaFoldDB" id="A0A0D0A9E7"/>
<name>A0A0D0A9E7_9AGAM</name>
<dbReference type="EMBL" id="KN835396">
    <property type="protein sequence ID" value="KIK38391.1"/>
    <property type="molecule type" value="Genomic_DNA"/>
</dbReference>
<reference evidence="2" key="2">
    <citation type="submission" date="2015-01" db="EMBL/GenBank/DDBJ databases">
        <title>Evolutionary Origins and Diversification of the Mycorrhizal Mutualists.</title>
        <authorList>
            <consortium name="DOE Joint Genome Institute"/>
            <consortium name="Mycorrhizal Genomics Consortium"/>
            <person name="Kohler A."/>
            <person name="Kuo A."/>
            <person name="Nagy L.G."/>
            <person name="Floudas D."/>
            <person name="Copeland A."/>
            <person name="Barry K.W."/>
            <person name="Cichocki N."/>
            <person name="Veneault-Fourrey C."/>
            <person name="LaButti K."/>
            <person name="Lindquist E.A."/>
            <person name="Lipzen A."/>
            <person name="Lundell T."/>
            <person name="Morin E."/>
            <person name="Murat C."/>
            <person name="Riley R."/>
            <person name="Ohm R."/>
            <person name="Sun H."/>
            <person name="Tunlid A."/>
            <person name="Henrissat B."/>
            <person name="Grigoriev I.V."/>
            <person name="Hibbett D.S."/>
            <person name="Martin F."/>
        </authorList>
    </citation>
    <scope>NUCLEOTIDE SEQUENCE [LARGE SCALE GENOMIC DNA]</scope>
    <source>
        <strain evidence="2">UH-Slu-Lm8-n1</strain>
    </source>
</reference>
<evidence type="ECO:0000313" key="1">
    <source>
        <dbReference type="EMBL" id="KIK38391.1"/>
    </source>
</evidence>
<dbReference type="Proteomes" id="UP000054485">
    <property type="component" value="Unassembled WGS sequence"/>
</dbReference>
<evidence type="ECO:0000313" key="2">
    <source>
        <dbReference type="Proteomes" id="UP000054485"/>
    </source>
</evidence>
<gene>
    <name evidence="1" type="ORF">CY34DRAFT_396072</name>
</gene>
<sequence length="83" mass="9434">MNRDHIISAYWARYVGLHVRAASANFQSKYQKAGNPICIVLRLQKKTMRTTIITLCQWGRKSNRHVSNGEAKKIGLGHPASER</sequence>
<protein>
    <submittedName>
        <fullName evidence="1">Uncharacterized protein</fullName>
    </submittedName>
</protein>
<proteinExistence type="predicted"/>
<accession>A0A0D0A9E7</accession>
<reference evidence="1 2" key="1">
    <citation type="submission" date="2014-04" db="EMBL/GenBank/DDBJ databases">
        <authorList>
            <consortium name="DOE Joint Genome Institute"/>
            <person name="Kuo A."/>
            <person name="Ruytinx J."/>
            <person name="Rineau F."/>
            <person name="Colpaert J."/>
            <person name="Kohler A."/>
            <person name="Nagy L.G."/>
            <person name="Floudas D."/>
            <person name="Copeland A."/>
            <person name="Barry K.W."/>
            <person name="Cichocki N."/>
            <person name="Veneault-Fourrey C."/>
            <person name="LaButti K."/>
            <person name="Lindquist E.A."/>
            <person name="Lipzen A."/>
            <person name="Lundell T."/>
            <person name="Morin E."/>
            <person name="Murat C."/>
            <person name="Sun H."/>
            <person name="Tunlid A."/>
            <person name="Henrissat B."/>
            <person name="Grigoriev I.V."/>
            <person name="Hibbett D.S."/>
            <person name="Martin F."/>
            <person name="Nordberg H.P."/>
            <person name="Cantor M.N."/>
            <person name="Hua S.X."/>
        </authorList>
    </citation>
    <scope>NUCLEOTIDE SEQUENCE [LARGE SCALE GENOMIC DNA]</scope>
    <source>
        <strain evidence="1 2">UH-Slu-Lm8-n1</strain>
    </source>
</reference>